<dbReference type="KEGG" id="bmh:BMWSH_3448"/>
<protein>
    <submittedName>
        <fullName evidence="1">Uncharacterized protein</fullName>
    </submittedName>
</protein>
<sequence>MDIEVGFLSKSYISDIPSWGGLFPFGIDGNAPYIVEYEGHDVDIETFINNWMKELNRFPIYVLFTYISYDAEEIGDVFSSANIEYVKLKVDRETFIKAKIEDYTQFKVVMPFLYSQGSMNCFAAWSLSEDLFSFEKRDMKTLFGRRKVQMPIVTLRKDCTMFWIFYDGASVVSLSNDDLFSSTNSIISSFPQNIKGAEVEYEE</sequence>
<dbReference type="Proteomes" id="UP000001283">
    <property type="component" value="Chromosome"/>
</dbReference>
<proteinExistence type="predicted"/>
<reference evidence="1 2" key="1">
    <citation type="journal article" date="2011" name="J. Bacteriol.">
        <title>Complete genome sequence of the industrial strain Bacillus megaterium WSH-002.</title>
        <authorList>
            <person name="Liu L."/>
            <person name="Li Y."/>
            <person name="Zhang J."/>
            <person name="Zou W."/>
            <person name="Zhou Z."/>
            <person name="Liu J."/>
            <person name="Li X."/>
            <person name="Wang L."/>
            <person name="Chen J."/>
        </authorList>
    </citation>
    <scope>NUCLEOTIDE SEQUENCE [LARGE SCALE GENOMIC DNA]</scope>
    <source>
        <strain evidence="1 2">WSH-002</strain>
    </source>
</reference>
<dbReference type="AlphaFoldDB" id="A0A8D3X3S2"/>
<dbReference type="RefSeq" id="WP_014460613.1">
    <property type="nucleotide sequence ID" value="NC_017138.1"/>
</dbReference>
<evidence type="ECO:0000313" key="2">
    <source>
        <dbReference type="Proteomes" id="UP000001283"/>
    </source>
</evidence>
<name>A0A8D3X3S2_PRIMW</name>
<evidence type="ECO:0000313" key="1">
    <source>
        <dbReference type="EMBL" id="AEN90330.1"/>
    </source>
</evidence>
<dbReference type="EMBL" id="CP003017">
    <property type="protein sequence ID" value="AEN90330.1"/>
    <property type="molecule type" value="Genomic_DNA"/>
</dbReference>
<accession>A0A8D3X3S2</accession>
<organism evidence="1 2">
    <name type="scientific">Priestia megaterium (strain WSH-002)</name>
    <name type="common">Bacillus megaterium</name>
    <dbReference type="NCBI Taxonomy" id="1006007"/>
    <lineage>
        <taxon>Bacteria</taxon>
        <taxon>Bacillati</taxon>
        <taxon>Bacillota</taxon>
        <taxon>Bacilli</taxon>
        <taxon>Bacillales</taxon>
        <taxon>Bacillaceae</taxon>
        <taxon>Priestia</taxon>
    </lineage>
</organism>
<gene>
    <name evidence="1" type="ORF">BMWSH_3448</name>
</gene>